<dbReference type="OrthoDB" id="1934426at2"/>
<protein>
    <submittedName>
        <fullName evidence="1">Endodeoxyribonuclease RusA</fullName>
    </submittedName>
</protein>
<evidence type="ECO:0000313" key="1">
    <source>
        <dbReference type="EMBL" id="KYH35852.1"/>
    </source>
</evidence>
<dbReference type="STRING" id="1121338.CLTEP_02450"/>
<gene>
    <name evidence="1" type="ORF">CLTEP_02450</name>
</gene>
<dbReference type="GO" id="GO:0000287">
    <property type="term" value="F:magnesium ion binding"/>
    <property type="evidence" value="ECO:0007669"/>
    <property type="project" value="InterPro"/>
</dbReference>
<reference evidence="1 2" key="1">
    <citation type="submission" date="2016-02" db="EMBL/GenBank/DDBJ databases">
        <title>Genome sequence of Clostridium tepidiprofundi DSM 19306.</title>
        <authorList>
            <person name="Poehlein A."/>
            <person name="Daniel R."/>
        </authorList>
    </citation>
    <scope>NUCLEOTIDE SEQUENCE [LARGE SCALE GENOMIC DNA]</scope>
    <source>
        <strain evidence="1 2">DSM 19306</strain>
    </source>
</reference>
<evidence type="ECO:0000313" key="2">
    <source>
        <dbReference type="Proteomes" id="UP000075531"/>
    </source>
</evidence>
<sequence length="124" mass="14656">MIKIIIPIAPITKKNSQQILINKRTGRRFIAPSQQYKHYAKECSYYIKPLKEPIDYEVNVKCIYYMPSRRKTDLTNLMEATHDVLVDCGILKDDNYKIIKSVDGSRVLYDRNNPRTEIYIERVE</sequence>
<dbReference type="GO" id="GO:0006281">
    <property type="term" value="P:DNA repair"/>
    <property type="evidence" value="ECO:0007669"/>
    <property type="project" value="InterPro"/>
</dbReference>
<accession>A0A151B7Z2</accession>
<keyword evidence="2" id="KW-1185">Reference proteome</keyword>
<name>A0A151B7Z2_9CLOT</name>
<dbReference type="Gene3D" id="3.30.1330.70">
    <property type="entry name" value="Holliday junction resolvase RusA"/>
    <property type="match status" value="1"/>
</dbReference>
<dbReference type="Proteomes" id="UP000075531">
    <property type="component" value="Unassembled WGS sequence"/>
</dbReference>
<proteinExistence type="predicted"/>
<dbReference type="AlphaFoldDB" id="A0A151B7Z2"/>
<dbReference type="RefSeq" id="WP_066821306.1">
    <property type="nucleotide sequence ID" value="NZ_LTBA01000001.1"/>
</dbReference>
<dbReference type="EMBL" id="LTBA01000001">
    <property type="protein sequence ID" value="KYH35852.1"/>
    <property type="molecule type" value="Genomic_DNA"/>
</dbReference>
<dbReference type="InterPro" id="IPR008822">
    <property type="entry name" value="Endonuclease_RusA-like"/>
</dbReference>
<dbReference type="SUPFAM" id="SSF103084">
    <property type="entry name" value="Holliday junction resolvase RusA"/>
    <property type="match status" value="1"/>
</dbReference>
<dbReference type="PATRIC" id="fig|1121338.3.peg.249"/>
<dbReference type="GO" id="GO:0006310">
    <property type="term" value="P:DNA recombination"/>
    <property type="evidence" value="ECO:0007669"/>
    <property type="project" value="InterPro"/>
</dbReference>
<dbReference type="InterPro" id="IPR036614">
    <property type="entry name" value="RusA-like_sf"/>
</dbReference>
<dbReference type="Pfam" id="PF05866">
    <property type="entry name" value="RusA"/>
    <property type="match status" value="1"/>
</dbReference>
<organism evidence="1 2">
    <name type="scientific">Clostridium tepidiprofundi DSM 19306</name>
    <dbReference type="NCBI Taxonomy" id="1121338"/>
    <lineage>
        <taxon>Bacteria</taxon>
        <taxon>Bacillati</taxon>
        <taxon>Bacillota</taxon>
        <taxon>Clostridia</taxon>
        <taxon>Eubacteriales</taxon>
        <taxon>Clostridiaceae</taxon>
        <taxon>Clostridium</taxon>
    </lineage>
</organism>
<comment type="caution">
    <text evidence="1">The sequence shown here is derived from an EMBL/GenBank/DDBJ whole genome shotgun (WGS) entry which is preliminary data.</text>
</comment>